<feature type="compositionally biased region" description="Basic residues" evidence="1">
    <location>
        <begin position="87"/>
        <end position="105"/>
    </location>
</feature>
<proteinExistence type="predicted"/>
<organism evidence="2 3">
    <name type="scientific">Lyophyllum shimeji</name>
    <name type="common">Hon-shimeji</name>
    <name type="synonym">Tricholoma shimeji</name>
    <dbReference type="NCBI Taxonomy" id="47721"/>
    <lineage>
        <taxon>Eukaryota</taxon>
        <taxon>Fungi</taxon>
        <taxon>Dikarya</taxon>
        <taxon>Basidiomycota</taxon>
        <taxon>Agaricomycotina</taxon>
        <taxon>Agaricomycetes</taxon>
        <taxon>Agaricomycetidae</taxon>
        <taxon>Agaricales</taxon>
        <taxon>Tricholomatineae</taxon>
        <taxon>Lyophyllaceae</taxon>
        <taxon>Lyophyllum</taxon>
    </lineage>
</organism>
<sequence>MTRPASGGEFHFFPITSRLSKYTHSSPGPCLQIPPQPNRQHRAHTQKRDLHPHIIPQARRDPTAAPYRAHHPAQVIIIMNRETRPHVPPRRQLLAKRAYRHRRRRAEPQRYTPPTHEQRGVAESRETAEEEQEGGEECREAEGPAEHDDVPVGRAPREEEVEDEEGEGGDPAQGGEVPPPCPSKYYTESRDSSSHSAWAAIACQARSSSPSSPR</sequence>
<evidence type="ECO:0000313" key="3">
    <source>
        <dbReference type="Proteomes" id="UP001063166"/>
    </source>
</evidence>
<reference evidence="2" key="1">
    <citation type="submission" date="2022-07" db="EMBL/GenBank/DDBJ databases">
        <title>The genome of Lyophyllum shimeji provides insight into the initial evolution of ectomycorrhizal fungal genome.</title>
        <authorList>
            <person name="Kobayashi Y."/>
            <person name="Shibata T."/>
            <person name="Hirakawa H."/>
            <person name="Shigenobu S."/>
            <person name="Nishiyama T."/>
            <person name="Yamada A."/>
            <person name="Hasebe M."/>
            <person name="Kawaguchi M."/>
        </authorList>
    </citation>
    <scope>NUCLEOTIDE SEQUENCE</scope>
    <source>
        <strain evidence="2">AT787</strain>
    </source>
</reference>
<dbReference type="EMBL" id="BRPK01000009">
    <property type="protein sequence ID" value="GLB41397.1"/>
    <property type="molecule type" value="Genomic_DNA"/>
</dbReference>
<protein>
    <submittedName>
        <fullName evidence="2">Uncharacterized protein</fullName>
    </submittedName>
</protein>
<feature type="compositionally biased region" description="Acidic residues" evidence="1">
    <location>
        <begin position="159"/>
        <end position="168"/>
    </location>
</feature>
<feature type="compositionally biased region" description="Basic and acidic residues" evidence="1">
    <location>
        <begin position="116"/>
        <end position="127"/>
    </location>
</feature>
<name>A0A9P3UQL9_LYOSH</name>
<keyword evidence="3" id="KW-1185">Reference proteome</keyword>
<dbReference type="AlphaFoldDB" id="A0A9P3UQL9"/>
<comment type="caution">
    <text evidence="2">The sequence shown here is derived from an EMBL/GenBank/DDBJ whole genome shotgun (WGS) entry which is preliminary data.</text>
</comment>
<evidence type="ECO:0000256" key="1">
    <source>
        <dbReference type="SAM" id="MobiDB-lite"/>
    </source>
</evidence>
<evidence type="ECO:0000313" key="2">
    <source>
        <dbReference type="EMBL" id="GLB41397.1"/>
    </source>
</evidence>
<gene>
    <name evidence="2" type="ORF">LshimejAT787_0906120</name>
</gene>
<accession>A0A9P3UQL9</accession>
<feature type="region of interest" description="Disordered" evidence="1">
    <location>
        <begin position="80"/>
        <end position="214"/>
    </location>
</feature>
<dbReference type="Proteomes" id="UP001063166">
    <property type="component" value="Unassembled WGS sequence"/>
</dbReference>
<feature type="compositionally biased region" description="Polar residues" evidence="1">
    <location>
        <begin position="205"/>
        <end position="214"/>
    </location>
</feature>
<feature type="compositionally biased region" description="Basic and acidic residues" evidence="1">
    <location>
        <begin position="136"/>
        <end position="158"/>
    </location>
</feature>